<dbReference type="AlphaFoldDB" id="A0A0D7B407"/>
<organism evidence="2 3">
    <name type="scientific">Cylindrobasidium torrendii FP15055 ss-10</name>
    <dbReference type="NCBI Taxonomy" id="1314674"/>
    <lineage>
        <taxon>Eukaryota</taxon>
        <taxon>Fungi</taxon>
        <taxon>Dikarya</taxon>
        <taxon>Basidiomycota</taxon>
        <taxon>Agaricomycotina</taxon>
        <taxon>Agaricomycetes</taxon>
        <taxon>Agaricomycetidae</taxon>
        <taxon>Agaricales</taxon>
        <taxon>Marasmiineae</taxon>
        <taxon>Physalacriaceae</taxon>
        <taxon>Cylindrobasidium</taxon>
    </lineage>
</organism>
<name>A0A0D7B407_9AGAR</name>
<dbReference type="EMBL" id="KN880646">
    <property type="protein sequence ID" value="KIY64251.1"/>
    <property type="molecule type" value="Genomic_DNA"/>
</dbReference>
<dbReference type="Proteomes" id="UP000054007">
    <property type="component" value="Unassembled WGS sequence"/>
</dbReference>
<protein>
    <submittedName>
        <fullName evidence="2">Uncharacterized protein</fullName>
    </submittedName>
</protein>
<keyword evidence="3" id="KW-1185">Reference proteome</keyword>
<reference evidence="2 3" key="1">
    <citation type="journal article" date="2015" name="Fungal Genet. Biol.">
        <title>Evolution of novel wood decay mechanisms in Agaricales revealed by the genome sequences of Fistulina hepatica and Cylindrobasidium torrendii.</title>
        <authorList>
            <person name="Floudas D."/>
            <person name="Held B.W."/>
            <person name="Riley R."/>
            <person name="Nagy L.G."/>
            <person name="Koehler G."/>
            <person name="Ransdell A.S."/>
            <person name="Younus H."/>
            <person name="Chow J."/>
            <person name="Chiniquy J."/>
            <person name="Lipzen A."/>
            <person name="Tritt A."/>
            <person name="Sun H."/>
            <person name="Haridas S."/>
            <person name="LaButti K."/>
            <person name="Ohm R.A."/>
            <person name="Kues U."/>
            <person name="Blanchette R.A."/>
            <person name="Grigoriev I.V."/>
            <person name="Minto R.E."/>
            <person name="Hibbett D.S."/>
        </authorList>
    </citation>
    <scope>NUCLEOTIDE SEQUENCE [LARGE SCALE GENOMIC DNA]</scope>
    <source>
        <strain evidence="2 3">FP15055 ss-10</strain>
    </source>
</reference>
<evidence type="ECO:0000313" key="2">
    <source>
        <dbReference type="EMBL" id="KIY64251.1"/>
    </source>
</evidence>
<feature type="region of interest" description="Disordered" evidence="1">
    <location>
        <begin position="200"/>
        <end position="232"/>
    </location>
</feature>
<evidence type="ECO:0000313" key="3">
    <source>
        <dbReference type="Proteomes" id="UP000054007"/>
    </source>
</evidence>
<evidence type="ECO:0000256" key="1">
    <source>
        <dbReference type="SAM" id="MobiDB-lite"/>
    </source>
</evidence>
<accession>A0A0D7B407</accession>
<feature type="compositionally biased region" description="Basic residues" evidence="1">
    <location>
        <begin position="281"/>
        <end position="291"/>
    </location>
</feature>
<gene>
    <name evidence="2" type="ORF">CYLTODRAFT_493267</name>
</gene>
<dbReference type="OrthoDB" id="2962802at2759"/>
<sequence>MYAKFTEDCISTSPLFGATKKFRIVVEGEMLVIRTYGTASGMEPGEFKDRVAKDPMNQLHLQSATHDLFDACELALRPTSSTVAVLSELYMSNTRLPPSQRRRFDNVTELQSAPHTLEIRKTFNADLFLKHPITGEVTIHQRPYANLPLFYPRTAHPITTSHNAFNFLVNTFSGFWYNDSLCVALSECEDACNALEHSLAQVSTGGKKPPAPQVKATRSSKRKTPSDQGAPCAKRVKRNAGCLLDAARSDVSTRKTLAVPTVATFPSRKRKAPCEQDGPHSKRTRRTLANL</sequence>
<feature type="region of interest" description="Disordered" evidence="1">
    <location>
        <begin position="266"/>
        <end position="291"/>
    </location>
</feature>
<proteinExistence type="predicted"/>